<name>U2YES7_9EURY</name>
<dbReference type="InterPro" id="IPR002937">
    <property type="entry name" value="Amino_oxidase"/>
</dbReference>
<dbReference type="InterPro" id="IPR050281">
    <property type="entry name" value="Flavin_monoamine_oxidase"/>
</dbReference>
<dbReference type="AlphaFoldDB" id="U2YES7"/>
<reference evidence="2 3" key="1">
    <citation type="submission" date="2013-09" db="EMBL/GenBank/DDBJ databases">
        <title>Whole genome sequencing of Halarchaeum acidiphilum strain MH1-52-1.</title>
        <authorList>
            <person name="Shimane Y."/>
            <person name="Minegishi H."/>
            <person name="Nishi S."/>
            <person name="Echigo A."/>
            <person name="Shuto A."/>
            <person name="Konishi M."/>
            <person name="Ito T."/>
            <person name="Ohkuma M."/>
            <person name="Ohta Y."/>
            <person name="Nagano Y."/>
            <person name="Tsubouchi T."/>
            <person name="Mori K."/>
            <person name="Usui K."/>
            <person name="Kamekura M."/>
            <person name="Usami R."/>
            <person name="Takaki Y."/>
            <person name="Hatada Y."/>
        </authorList>
    </citation>
    <scope>NUCLEOTIDE SEQUENCE [LARGE SCALE GENOMIC DNA]</scope>
    <source>
        <strain evidence="2 3">JCM 16109</strain>
    </source>
</reference>
<dbReference type="Pfam" id="PF01593">
    <property type="entry name" value="Amino_oxidase"/>
    <property type="match status" value="1"/>
</dbReference>
<protein>
    <submittedName>
        <fullName evidence="2">Tryptophan 2-monooxygenase</fullName>
    </submittedName>
</protein>
<dbReference type="PANTHER" id="PTHR10742">
    <property type="entry name" value="FLAVIN MONOAMINE OXIDASE"/>
    <property type="match status" value="1"/>
</dbReference>
<evidence type="ECO:0000313" key="2">
    <source>
        <dbReference type="EMBL" id="GAD52346.1"/>
    </source>
</evidence>
<gene>
    <name evidence="2" type="ORF">MBEHAL_1106</name>
</gene>
<keyword evidence="2" id="KW-0560">Oxidoreductase</keyword>
<dbReference type="PANTHER" id="PTHR10742:SF410">
    <property type="entry name" value="LYSINE-SPECIFIC HISTONE DEMETHYLASE 2"/>
    <property type="match status" value="1"/>
</dbReference>
<dbReference type="GO" id="GO:0004497">
    <property type="term" value="F:monooxygenase activity"/>
    <property type="evidence" value="ECO:0007669"/>
    <property type="project" value="UniProtKB-KW"/>
</dbReference>
<feature type="domain" description="Amine oxidase" evidence="1">
    <location>
        <begin position="25"/>
        <end position="431"/>
    </location>
</feature>
<dbReference type="Gene3D" id="3.90.660.10">
    <property type="match status" value="3"/>
</dbReference>
<dbReference type="SUPFAM" id="SSF51905">
    <property type="entry name" value="FAD/NAD(P)-binding domain"/>
    <property type="match status" value="1"/>
</dbReference>
<sequence length="566" mass="63064">MRRRLAAGRTPDHEVDVAVVGGGPGGLYAAYRLVTSDETPYGPGDVDLFERSDRLGGRLDSIRPAGLEDAGELGGMRFKPESHRIVNALATDVFADELDVVDFPMGDPANHLCYLRGQRFRADAWERAQAADERFETRYALDDAHAGLSPGQLFRKVIYDVLNADPWFRESYGERIERESESEHHVTLDRREWHDVERHLTYEFAGPYEGTPLRDLGMWTVLEDRIGHEGYEFLTDAEGYDALTANWNAAHAMADVALDFASDPDFRTLDGGFDRLPYALADALLARGSTIRTRSELRGIRETPDAGRRYALALADRADGNATWTVGTDRVVLALPRRALDRLDRRGPLDGGAFRRNLGAVIAQPALKLLLAFDEPWWEREFAADAGASVTDLPIRQCYYFGTNDADERSLFLASYDDERAVSFWADLADDTTRGEPRPADPGIDANANELEATDAPDVMVETAMAQVEELHGVDLPEPYAAYYKNWGKDPYGAGYNHWKPDFDVGEVMAFMRRPDPAHDVHVVGSAYSGRQGWVEGALCTAEKTVQESFGASRPAWLDDDYYLGP</sequence>
<dbReference type="Proteomes" id="UP000016986">
    <property type="component" value="Unassembled WGS sequence"/>
</dbReference>
<keyword evidence="2" id="KW-0503">Monooxygenase</keyword>
<evidence type="ECO:0000313" key="3">
    <source>
        <dbReference type="Proteomes" id="UP000016986"/>
    </source>
</evidence>
<organism evidence="2 3">
    <name type="scientific">Halarchaeum acidiphilum MH1-52-1</name>
    <dbReference type="NCBI Taxonomy" id="1261545"/>
    <lineage>
        <taxon>Archaea</taxon>
        <taxon>Methanobacteriati</taxon>
        <taxon>Methanobacteriota</taxon>
        <taxon>Stenosarchaea group</taxon>
        <taxon>Halobacteria</taxon>
        <taxon>Halobacteriales</taxon>
        <taxon>Halobacteriaceae</taxon>
    </lineage>
</organism>
<dbReference type="SUPFAM" id="SSF54373">
    <property type="entry name" value="FAD-linked reductases, C-terminal domain"/>
    <property type="match status" value="1"/>
</dbReference>
<dbReference type="InterPro" id="IPR036188">
    <property type="entry name" value="FAD/NAD-bd_sf"/>
</dbReference>
<dbReference type="EMBL" id="BATA01000020">
    <property type="protein sequence ID" value="GAD52346.1"/>
    <property type="molecule type" value="Genomic_DNA"/>
</dbReference>
<comment type="caution">
    <text evidence="2">The sequence shown here is derived from an EMBL/GenBank/DDBJ whole genome shotgun (WGS) entry which is preliminary data.</text>
</comment>
<accession>U2YES7</accession>
<keyword evidence="3" id="KW-1185">Reference proteome</keyword>
<dbReference type="Gene3D" id="3.50.50.60">
    <property type="entry name" value="FAD/NAD(P)-binding domain"/>
    <property type="match status" value="3"/>
</dbReference>
<dbReference type="Gene3D" id="1.10.405.10">
    <property type="entry name" value="Guanine Nucleotide Dissociation Inhibitor, domain 1"/>
    <property type="match status" value="1"/>
</dbReference>
<evidence type="ECO:0000259" key="1">
    <source>
        <dbReference type="Pfam" id="PF01593"/>
    </source>
</evidence>
<proteinExistence type="predicted"/>